<name>A0A0E9XUN0_ANGAN</name>
<accession>A0A0E9XUN0</accession>
<evidence type="ECO:0000313" key="1">
    <source>
        <dbReference type="EMBL" id="JAI05576.1"/>
    </source>
</evidence>
<sequence length="12" mass="1582">MVRTWRDYLNLD</sequence>
<reference evidence="1" key="1">
    <citation type="submission" date="2014-11" db="EMBL/GenBank/DDBJ databases">
        <authorList>
            <person name="Amaro Gonzalez C."/>
        </authorList>
    </citation>
    <scope>NUCLEOTIDE SEQUENCE</scope>
</reference>
<protein>
    <submittedName>
        <fullName evidence="1">Uncharacterized protein</fullName>
    </submittedName>
</protein>
<dbReference type="EMBL" id="GBXM01003002">
    <property type="protein sequence ID" value="JAI05576.1"/>
    <property type="molecule type" value="Transcribed_RNA"/>
</dbReference>
<proteinExistence type="predicted"/>
<reference evidence="1" key="2">
    <citation type="journal article" date="2015" name="Fish Shellfish Immunol.">
        <title>Early steps in the European eel (Anguilla anguilla)-Vibrio vulnificus interaction in the gills: Role of the RtxA13 toxin.</title>
        <authorList>
            <person name="Callol A."/>
            <person name="Pajuelo D."/>
            <person name="Ebbesson L."/>
            <person name="Teles M."/>
            <person name="MacKenzie S."/>
            <person name="Amaro C."/>
        </authorList>
    </citation>
    <scope>NUCLEOTIDE SEQUENCE</scope>
</reference>
<organism evidence="1">
    <name type="scientific">Anguilla anguilla</name>
    <name type="common">European freshwater eel</name>
    <name type="synonym">Muraena anguilla</name>
    <dbReference type="NCBI Taxonomy" id="7936"/>
    <lineage>
        <taxon>Eukaryota</taxon>
        <taxon>Metazoa</taxon>
        <taxon>Chordata</taxon>
        <taxon>Craniata</taxon>
        <taxon>Vertebrata</taxon>
        <taxon>Euteleostomi</taxon>
        <taxon>Actinopterygii</taxon>
        <taxon>Neopterygii</taxon>
        <taxon>Teleostei</taxon>
        <taxon>Anguilliformes</taxon>
        <taxon>Anguillidae</taxon>
        <taxon>Anguilla</taxon>
    </lineage>
</organism>